<protein>
    <submittedName>
        <fullName evidence="1">Uncharacterized protein</fullName>
    </submittedName>
</protein>
<reference evidence="1" key="2">
    <citation type="submission" date="2025-08" db="UniProtKB">
        <authorList>
            <consortium name="Ensembl"/>
        </authorList>
    </citation>
    <scope>IDENTIFICATION</scope>
</reference>
<reference evidence="1" key="1">
    <citation type="submission" date="2020-11" db="EMBL/GenBank/DDBJ databases">
        <authorList>
            <person name="Davenport K.M."/>
            <person name="Bickhart D.M."/>
            <person name="Smith T.P.L."/>
            <person name="Murdoch B.M."/>
            <person name="Rosen B.D."/>
        </authorList>
    </citation>
    <scope>NUCLEOTIDE SEQUENCE [LARGE SCALE GENOMIC DNA]</scope>
    <source>
        <strain evidence="1">OAR_USU_Benz2616</strain>
    </source>
</reference>
<reference evidence="1" key="3">
    <citation type="submission" date="2025-09" db="UniProtKB">
        <authorList>
            <consortium name="Ensembl"/>
        </authorList>
    </citation>
    <scope>IDENTIFICATION</scope>
</reference>
<proteinExistence type="predicted"/>
<sequence length="88" mass="10143">MDWMDLLAVQGTLKTLLQHHSSKASILWRSAFFTVQLSHPYMTTGKTIALTRWIFVGKVMSLLFTMLSRLVITFLPRSKCLLISWLQS</sequence>
<name>A0AC11DP39_SHEEP</name>
<dbReference type="Ensembl" id="ENSOART00020059709.1">
    <property type="protein sequence ID" value="ENSOARP00020045547.1"/>
    <property type="gene ID" value="ENSOARG00020030521.1"/>
</dbReference>
<evidence type="ECO:0000313" key="1">
    <source>
        <dbReference type="Ensembl" id="ENSOARP00020045547.1"/>
    </source>
</evidence>
<accession>A0AC11DP39</accession>
<organism evidence="1">
    <name type="scientific">Ovis aries</name>
    <name type="common">Sheep</name>
    <dbReference type="NCBI Taxonomy" id="9940"/>
    <lineage>
        <taxon>Eukaryota</taxon>
        <taxon>Metazoa</taxon>
        <taxon>Chordata</taxon>
        <taxon>Craniata</taxon>
        <taxon>Vertebrata</taxon>
        <taxon>Euteleostomi</taxon>
        <taxon>Mammalia</taxon>
        <taxon>Eutheria</taxon>
        <taxon>Laurasiatheria</taxon>
        <taxon>Artiodactyla</taxon>
        <taxon>Ruminantia</taxon>
        <taxon>Pecora</taxon>
        <taxon>Bovidae</taxon>
        <taxon>Caprinae</taxon>
        <taxon>Ovis</taxon>
    </lineage>
</organism>